<feature type="signal peptide" evidence="2">
    <location>
        <begin position="1"/>
        <end position="20"/>
    </location>
</feature>
<keyword evidence="2" id="KW-0732">Signal</keyword>
<feature type="chain" id="PRO_5006062186" evidence="2">
    <location>
        <begin position="21"/>
        <end position="201"/>
    </location>
</feature>
<evidence type="ECO:0000256" key="2">
    <source>
        <dbReference type="SAM" id="SignalP"/>
    </source>
</evidence>
<keyword evidence="1" id="KW-0472">Membrane</keyword>
<reference evidence="3 4" key="1">
    <citation type="submission" date="2015-09" db="EMBL/GenBank/DDBJ databases">
        <authorList>
            <consortium name="Swine Surveillance"/>
        </authorList>
    </citation>
    <scope>NUCLEOTIDE SEQUENCE [LARGE SCALE GENOMIC DNA]</scope>
    <source>
        <strain evidence="3 4">CECT 4292</strain>
    </source>
</reference>
<dbReference type="EMBL" id="CYPU01000055">
    <property type="protein sequence ID" value="CUH49049.1"/>
    <property type="molecule type" value="Genomic_DNA"/>
</dbReference>
<accession>A0A0P1F250</accession>
<sequence length="201" mass="21923">MNRILAIASFIMMIATGAHATTVNLMSGGDLHILGSKGTFNVDGVSGTVHAGSYAHNPRISQFHHGIGVRTSHDDTGNLDGLWDEWLTFTLHKTVRLISVTFAHVDTTDDWDVYVGHTRVANDSPSNPYDFGNVIASAFTILADGHKCKLYIFCKSDDNFVIKKFEFEHTPAPVPLPAPGLLLIGGLAGFGFMRRRKQQVG</sequence>
<feature type="transmembrane region" description="Helical" evidence="1">
    <location>
        <begin position="174"/>
        <end position="193"/>
    </location>
</feature>
<evidence type="ECO:0000313" key="3">
    <source>
        <dbReference type="EMBL" id="CUH49049.1"/>
    </source>
</evidence>
<organism evidence="3 4">
    <name type="scientific">Ruegeria atlantica</name>
    <dbReference type="NCBI Taxonomy" id="81569"/>
    <lineage>
        <taxon>Bacteria</taxon>
        <taxon>Pseudomonadati</taxon>
        <taxon>Pseudomonadota</taxon>
        <taxon>Alphaproteobacteria</taxon>
        <taxon>Rhodobacterales</taxon>
        <taxon>Roseobacteraceae</taxon>
        <taxon>Ruegeria</taxon>
    </lineage>
</organism>
<dbReference type="InterPro" id="IPR022472">
    <property type="entry name" value="VPLPA-CTERM"/>
</dbReference>
<keyword evidence="1" id="KW-0812">Transmembrane</keyword>
<name>A0A0P1F250_9RHOB</name>
<evidence type="ECO:0000313" key="4">
    <source>
        <dbReference type="Proteomes" id="UP000050783"/>
    </source>
</evidence>
<dbReference type="AlphaFoldDB" id="A0A0P1F250"/>
<evidence type="ECO:0000256" key="1">
    <source>
        <dbReference type="SAM" id="Phobius"/>
    </source>
</evidence>
<dbReference type="Proteomes" id="UP000050783">
    <property type="component" value="Unassembled WGS sequence"/>
</dbReference>
<protein>
    <submittedName>
        <fullName evidence="3">VPLPA-CTERM protein sorting domain protein</fullName>
    </submittedName>
</protein>
<dbReference type="NCBIfam" id="TIGR03370">
    <property type="entry name" value="VPLPA-CTERM"/>
    <property type="match status" value="1"/>
</dbReference>
<gene>
    <name evidence="3" type="ORF">RUA4292_03243</name>
</gene>
<keyword evidence="1" id="KW-1133">Transmembrane helix</keyword>
<proteinExistence type="predicted"/>